<dbReference type="Gene3D" id="3.40.50.300">
    <property type="entry name" value="P-loop containing nucleotide triphosphate hydrolases"/>
    <property type="match status" value="1"/>
</dbReference>
<reference evidence="1 2" key="2">
    <citation type="submission" date="2023-06" db="EMBL/GenBank/DDBJ databases">
        <title>Identification and characterization of horizontal gene transfer across gut microbiota members of farm animals based on homology search.</title>
        <authorList>
            <person name="Schwarzerova J."/>
            <person name="Nykrynova M."/>
            <person name="Jureckova K."/>
            <person name="Cejkova D."/>
            <person name="Rychlik I."/>
        </authorList>
    </citation>
    <scope>NUCLEOTIDE SEQUENCE [LARGE SCALE GENOMIC DNA]</scope>
    <source>
        <strain evidence="1 2">ET340</strain>
    </source>
</reference>
<dbReference type="Proteomes" id="UP001529380">
    <property type="component" value="Unassembled WGS sequence"/>
</dbReference>
<dbReference type="InterPro" id="IPR052922">
    <property type="entry name" value="Cytidylate_Kinase-2"/>
</dbReference>
<name>A0ABT7UUC1_9FIRM</name>
<reference evidence="1 2" key="3">
    <citation type="submission" date="2023-06" db="EMBL/GenBank/DDBJ databases">
        <authorList>
            <person name="Zeman M."/>
            <person name="Kubasova T."/>
            <person name="Jahodarova E."/>
            <person name="Nykrynova M."/>
            <person name="Rychlik I."/>
        </authorList>
    </citation>
    <scope>NUCLEOTIDE SEQUENCE [LARGE SCALE GENOMIC DNA]</scope>
    <source>
        <strain evidence="1 2">ET340</strain>
    </source>
</reference>
<dbReference type="PANTHER" id="PTHR37816">
    <property type="entry name" value="YALI0E33011P"/>
    <property type="match status" value="1"/>
</dbReference>
<dbReference type="EMBL" id="JAUDCL010000022">
    <property type="protein sequence ID" value="MDM8201908.1"/>
    <property type="molecule type" value="Genomic_DNA"/>
</dbReference>
<proteinExistence type="predicted"/>
<dbReference type="PANTHER" id="PTHR37816:SF3">
    <property type="entry name" value="MODULATES DNA TOPOLOGY"/>
    <property type="match status" value="1"/>
</dbReference>
<keyword evidence="2" id="KW-1185">Reference proteome</keyword>
<dbReference type="RefSeq" id="WP_289600336.1">
    <property type="nucleotide sequence ID" value="NZ_JAUDCL010000022.1"/>
</dbReference>
<comment type="caution">
    <text evidence="1">The sequence shown here is derived from an EMBL/GenBank/DDBJ whole genome shotgun (WGS) entry which is preliminary data.</text>
</comment>
<evidence type="ECO:0000313" key="1">
    <source>
        <dbReference type="EMBL" id="MDM8201908.1"/>
    </source>
</evidence>
<gene>
    <name evidence="1" type="ORF">QUW08_11490</name>
</gene>
<sequence>MERVIVIGCPGAGKSTFARALHQATGLPLCYLDRIWHKPDRTEISPEEFDAALSNILKQPRWIIDGNYLRTMEMRLERCDTVFLLDYPLELCLESAAARIGTAREDMPWVETEFDPEFRSWIEDFPKTQLPRMNELLAAFREKTTIIRFHSRQEAAAWLAEWEQARKGEHE</sequence>
<evidence type="ECO:0000313" key="2">
    <source>
        <dbReference type="Proteomes" id="UP001529380"/>
    </source>
</evidence>
<dbReference type="GO" id="GO:0016301">
    <property type="term" value="F:kinase activity"/>
    <property type="evidence" value="ECO:0007669"/>
    <property type="project" value="UniProtKB-KW"/>
</dbReference>
<protein>
    <submittedName>
        <fullName evidence="1">Adenylate kinase</fullName>
    </submittedName>
</protein>
<keyword evidence="1" id="KW-0808">Transferase</keyword>
<keyword evidence="1" id="KW-0418">Kinase</keyword>
<reference evidence="2" key="1">
    <citation type="submission" date="2023-06" db="EMBL/GenBank/DDBJ databases">
        <title>Identification and characterization of horizontal gene transfer across gut microbiota members of farm animals based on homology search.</title>
        <authorList>
            <person name="Zeman M."/>
            <person name="Kubasova T."/>
            <person name="Jahodarova E."/>
            <person name="Nykrynova M."/>
            <person name="Rychlik I."/>
        </authorList>
    </citation>
    <scope>NUCLEOTIDE SEQUENCE [LARGE SCALE GENOMIC DNA]</scope>
    <source>
        <strain evidence="2">ET340</strain>
    </source>
</reference>
<dbReference type="InterPro" id="IPR027417">
    <property type="entry name" value="P-loop_NTPase"/>
</dbReference>
<accession>A0ABT7UUC1</accession>
<dbReference type="SUPFAM" id="SSF52540">
    <property type="entry name" value="P-loop containing nucleoside triphosphate hydrolases"/>
    <property type="match status" value="1"/>
</dbReference>
<organism evidence="1 2">
    <name type="scientific">Allofournierella massiliensis</name>
    <dbReference type="NCBI Taxonomy" id="1650663"/>
    <lineage>
        <taxon>Bacteria</taxon>
        <taxon>Bacillati</taxon>
        <taxon>Bacillota</taxon>
        <taxon>Clostridia</taxon>
        <taxon>Eubacteriales</taxon>
        <taxon>Oscillospiraceae</taxon>
        <taxon>Allofournierella</taxon>
    </lineage>
</organism>